<dbReference type="EMBL" id="JBJQOH010000007">
    <property type="protein sequence ID" value="KAL3678887.1"/>
    <property type="molecule type" value="Genomic_DNA"/>
</dbReference>
<evidence type="ECO:0000313" key="6">
    <source>
        <dbReference type="EMBL" id="KAL3678887.1"/>
    </source>
</evidence>
<dbReference type="CDD" id="cd19908">
    <property type="entry name" value="DSRM_AtDRB-like_rpt2"/>
    <property type="match status" value="1"/>
</dbReference>
<feature type="region of interest" description="Disordered" evidence="4">
    <location>
        <begin position="195"/>
        <end position="266"/>
    </location>
</feature>
<evidence type="ECO:0000256" key="4">
    <source>
        <dbReference type="SAM" id="MobiDB-lite"/>
    </source>
</evidence>
<organism evidence="6 7">
    <name type="scientific">Riccia sorocarpa</name>
    <dbReference type="NCBI Taxonomy" id="122646"/>
    <lineage>
        <taxon>Eukaryota</taxon>
        <taxon>Viridiplantae</taxon>
        <taxon>Streptophyta</taxon>
        <taxon>Embryophyta</taxon>
        <taxon>Marchantiophyta</taxon>
        <taxon>Marchantiopsida</taxon>
        <taxon>Marchantiidae</taxon>
        <taxon>Marchantiales</taxon>
        <taxon>Ricciaceae</taxon>
        <taxon>Riccia</taxon>
    </lineage>
</organism>
<dbReference type="AlphaFoldDB" id="A0ABD3GI52"/>
<dbReference type="GO" id="GO:0003723">
    <property type="term" value="F:RNA binding"/>
    <property type="evidence" value="ECO:0007669"/>
    <property type="project" value="UniProtKB-UniRule"/>
</dbReference>
<dbReference type="PANTHER" id="PTHR46031:SF35">
    <property type="entry name" value="DRBM DOMAIN-CONTAINING PROTEIN"/>
    <property type="match status" value="1"/>
</dbReference>
<evidence type="ECO:0000256" key="3">
    <source>
        <dbReference type="PROSITE-ProRule" id="PRU00266"/>
    </source>
</evidence>
<accession>A0ABD3GI52</accession>
<dbReference type="Pfam" id="PF00035">
    <property type="entry name" value="dsrm"/>
    <property type="match status" value="2"/>
</dbReference>
<keyword evidence="1" id="KW-0677">Repeat</keyword>
<evidence type="ECO:0000259" key="5">
    <source>
        <dbReference type="PROSITE" id="PS50137"/>
    </source>
</evidence>
<sequence length="287" mass="29945">MGPVKRKGSVMHKSQLQEYAQKAGLLPPVYKSVKEGASHEPRFKCTVTLQGVNYESPDGYPNLKAAEHAAAKAALDALNQNTSGSGVSPSPVHESGLCKNLLQEYAQKNNLPLPVYQSTRSGEDHAPVFSSSVEIAGVKYSGGSAKNKKEAEIKAAKTALLAIQSALSPSAKADALATTPLKPLVGLSTYIDSQLNNGKKRGRGAQTKKEATAEETPAQEGVEATPVKSEDASSEGVTTTTKKKKKAKKAEAAANGESTEQTVFPGPVNGIANLLATPAAQKILGVL</sequence>
<reference evidence="6 7" key="1">
    <citation type="submission" date="2024-09" db="EMBL/GenBank/DDBJ databases">
        <title>Chromosome-scale assembly of Riccia sorocarpa.</title>
        <authorList>
            <person name="Paukszto L."/>
        </authorList>
    </citation>
    <scope>NUCLEOTIDE SEQUENCE [LARGE SCALE GENOMIC DNA]</scope>
    <source>
        <strain evidence="6">LP-2024</strain>
        <tissue evidence="6">Aerial parts of the thallus</tissue>
    </source>
</reference>
<dbReference type="SMART" id="SM00358">
    <property type="entry name" value="DSRM"/>
    <property type="match status" value="2"/>
</dbReference>
<feature type="domain" description="DRBM" evidence="5">
    <location>
        <begin position="97"/>
        <end position="165"/>
    </location>
</feature>
<evidence type="ECO:0000313" key="7">
    <source>
        <dbReference type="Proteomes" id="UP001633002"/>
    </source>
</evidence>
<comment type="caution">
    <text evidence="6">The sequence shown here is derived from an EMBL/GenBank/DDBJ whole genome shotgun (WGS) entry which is preliminary data.</text>
</comment>
<protein>
    <recommendedName>
        <fullName evidence="5">DRBM domain-containing protein</fullName>
    </recommendedName>
</protein>
<evidence type="ECO:0000256" key="1">
    <source>
        <dbReference type="ARBA" id="ARBA00022737"/>
    </source>
</evidence>
<dbReference type="PANTHER" id="PTHR46031">
    <property type="match status" value="1"/>
</dbReference>
<name>A0ABD3GI52_9MARC</name>
<keyword evidence="2 3" id="KW-0694">RNA-binding</keyword>
<gene>
    <name evidence="6" type="ORF">R1sor_021843</name>
</gene>
<evidence type="ECO:0000256" key="2">
    <source>
        <dbReference type="ARBA" id="ARBA00022884"/>
    </source>
</evidence>
<keyword evidence="7" id="KW-1185">Reference proteome</keyword>
<dbReference type="InterPro" id="IPR044451">
    <property type="entry name" value="AtDRB-like_DSRM_2"/>
</dbReference>
<dbReference type="Gene3D" id="3.30.160.20">
    <property type="match status" value="2"/>
</dbReference>
<feature type="domain" description="DRBM" evidence="5">
    <location>
        <begin position="11"/>
        <end position="80"/>
    </location>
</feature>
<dbReference type="Proteomes" id="UP001633002">
    <property type="component" value="Unassembled WGS sequence"/>
</dbReference>
<dbReference type="PROSITE" id="PS50137">
    <property type="entry name" value="DS_RBD"/>
    <property type="match status" value="2"/>
</dbReference>
<dbReference type="InterPro" id="IPR014720">
    <property type="entry name" value="dsRBD_dom"/>
</dbReference>
<dbReference type="SUPFAM" id="SSF54768">
    <property type="entry name" value="dsRNA-binding domain-like"/>
    <property type="match status" value="2"/>
</dbReference>
<proteinExistence type="predicted"/>